<dbReference type="EMBL" id="JAGGKG010000010">
    <property type="protein sequence ID" value="MBP1905784.1"/>
    <property type="molecule type" value="Genomic_DNA"/>
</dbReference>
<name>A0ABS4FTA0_9BACL</name>
<evidence type="ECO:0000313" key="2">
    <source>
        <dbReference type="Proteomes" id="UP001519272"/>
    </source>
</evidence>
<comment type="caution">
    <text evidence="1">The sequence shown here is derived from an EMBL/GenBank/DDBJ whole genome shotgun (WGS) entry which is preliminary data.</text>
</comment>
<dbReference type="InterPro" id="IPR011009">
    <property type="entry name" value="Kinase-like_dom_sf"/>
</dbReference>
<dbReference type="Pfam" id="PF04655">
    <property type="entry name" value="APH_6_hur"/>
    <property type="match status" value="1"/>
</dbReference>
<dbReference type="Gene3D" id="3.90.1200.10">
    <property type="match status" value="1"/>
</dbReference>
<proteinExistence type="predicted"/>
<dbReference type="InterPro" id="IPR006748">
    <property type="entry name" value="NH2Glyco/OHUrea_AB-resist_kin"/>
</dbReference>
<reference evidence="1 2" key="1">
    <citation type="submission" date="2021-03" db="EMBL/GenBank/DDBJ databases">
        <title>Genomic Encyclopedia of Type Strains, Phase IV (KMG-IV): sequencing the most valuable type-strain genomes for metagenomic binning, comparative biology and taxonomic classification.</title>
        <authorList>
            <person name="Goeker M."/>
        </authorList>
    </citation>
    <scope>NUCLEOTIDE SEQUENCE [LARGE SCALE GENOMIC DNA]</scope>
    <source>
        <strain evidence="1 2">DSM 14349</strain>
    </source>
</reference>
<dbReference type="SUPFAM" id="SSF56112">
    <property type="entry name" value="Protein kinase-like (PK-like)"/>
    <property type="match status" value="1"/>
</dbReference>
<sequence>MKHFYGMSELEVGEIVKQFGQAHYDKVIGNLEKYEAKWNLTNIQLKSNLSANLIFTCHSDQFGDTVLKIGYPDSPEIVTEVNALKEYDGGKFCKVYKVDIEAGIFLEQHIVPGIALRAEPSLDARLSVFSELYQDLHISSNKAEAYPTYKQWVYRITDYMSIRQDCTELYMKMKKAKAIFDSISLDYNKKLLLHGDFHHDNILQNRNGGYTIIDPKGVIGDPVFDTPRFILNEFNENDEVTPTLQSKVSYIITTLAKRLHIPSHILKQCLYVEMTMAVCWCAESGSDPMELARLMEKIELTEQIMDSQEQSIDQK</sequence>
<dbReference type="EC" id="2.7.1.72" evidence="1"/>
<dbReference type="Proteomes" id="UP001519272">
    <property type="component" value="Unassembled WGS sequence"/>
</dbReference>
<gene>
    <name evidence="1" type="ORF">J2Z32_002432</name>
</gene>
<keyword evidence="2" id="KW-1185">Reference proteome</keyword>
<evidence type="ECO:0000313" key="1">
    <source>
        <dbReference type="EMBL" id="MBP1905784.1"/>
    </source>
</evidence>
<protein>
    <submittedName>
        <fullName evidence="1">Streptomycin 6-kinase</fullName>
        <ecNumber evidence="1">2.7.1.72</ecNumber>
    </submittedName>
</protein>
<accession>A0ABS4FTA0</accession>
<dbReference type="RefSeq" id="WP_210089400.1">
    <property type="nucleotide sequence ID" value="NZ_JAGGKG010000010.1"/>
</dbReference>
<organism evidence="1 2">
    <name type="scientific">Paenibacillus turicensis</name>
    <dbReference type="NCBI Taxonomy" id="160487"/>
    <lineage>
        <taxon>Bacteria</taxon>
        <taxon>Bacillati</taxon>
        <taxon>Bacillota</taxon>
        <taxon>Bacilli</taxon>
        <taxon>Bacillales</taxon>
        <taxon>Paenibacillaceae</taxon>
        <taxon>Paenibacillus</taxon>
    </lineage>
</organism>
<dbReference type="GO" id="GO:0050300">
    <property type="term" value="F:aminoglycoside 6-kinase activity"/>
    <property type="evidence" value="ECO:0007669"/>
    <property type="project" value="UniProtKB-EC"/>
</dbReference>
<keyword evidence="1" id="KW-0808">Transferase</keyword>